<dbReference type="RefSeq" id="XP_003036177.1">
    <property type="nucleotide sequence ID" value="XM_003036131.1"/>
</dbReference>
<dbReference type="InParanoid" id="D8PT96"/>
<dbReference type="eggNOG" id="ENOG502SPKZ">
    <property type="taxonomic scope" value="Eukaryota"/>
</dbReference>
<keyword evidence="4" id="KW-1185">Reference proteome</keyword>
<keyword evidence="2" id="KW-0472">Membrane</keyword>
<evidence type="ECO:0000256" key="2">
    <source>
        <dbReference type="SAM" id="Phobius"/>
    </source>
</evidence>
<feature type="compositionally biased region" description="Gly residues" evidence="1">
    <location>
        <begin position="560"/>
        <end position="570"/>
    </location>
</feature>
<gene>
    <name evidence="3" type="ORF">SCHCODRAFT_106014</name>
</gene>
<evidence type="ECO:0000313" key="3">
    <source>
        <dbReference type="EMBL" id="EFJ01275.1"/>
    </source>
</evidence>
<dbReference type="EMBL" id="GL377303">
    <property type="protein sequence ID" value="EFJ01275.1"/>
    <property type="molecule type" value="Genomic_DNA"/>
</dbReference>
<feature type="region of interest" description="Disordered" evidence="1">
    <location>
        <begin position="25"/>
        <end position="121"/>
    </location>
</feature>
<evidence type="ECO:0000313" key="4">
    <source>
        <dbReference type="Proteomes" id="UP000007431"/>
    </source>
</evidence>
<feature type="non-terminal residue" evidence="3">
    <location>
        <position position="622"/>
    </location>
</feature>
<organism evidence="4">
    <name type="scientific">Schizophyllum commune (strain H4-8 / FGSC 9210)</name>
    <name type="common">Split gill fungus</name>
    <dbReference type="NCBI Taxonomy" id="578458"/>
    <lineage>
        <taxon>Eukaryota</taxon>
        <taxon>Fungi</taxon>
        <taxon>Dikarya</taxon>
        <taxon>Basidiomycota</taxon>
        <taxon>Agaricomycotina</taxon>
        <taxon>Agaricomycetes</taxon>
        <taxon>Agaricomycetidae</taxon>
        <taxon>Agaricales</taxon>
        <taxon>Schizophyllaceae</taxon>
        <taxon>Schizophyllum</taxon>
    </lineage>
</organism>
<feature type="compositionally biased region" description="Basic residues" evidence="1">
    <location>
        <begin position="508"/>
        <end position="518"/>
    </location>
</feature>
<evidence type="ECO:0000256" key="1">
    <source>
        <dbReference type="SAM" id="MobiDB-lite"/>
    </source>
</evidence>
<proteinExistence type="predicted"/>
<feature type="transmembrane region" description="Helical" evidence="2">
    <location>
        <begin position="169"/>
        <end position="192"/>
    </location>
</feature>
<feature type="compositionally biased region" description="Low complexity" evidence="1">
    <location>
        <begin position="519"/>
        <end position="537"/>
    </location>
</feature>
<dbReference type="GeneID" id="9594630"/>
<dbReference type="AlphaFoldDB" id="D8PT96"/>
<name>D8PT96_SCHCM</name>
<dbReference type="HOGENOM" id="CLU_032062_0_0_1"/>
<feature type="compositionally biased region" description="Basic residues" evidence="1">
    <location>
        <begin position="39"/>
        <end position="53"/>
    </location>
</feature>
<dbReference type="OrthoDB" id="2983908at2759"/>
<feature type="region of interest" description="Disordered" evidence="1">
    <location>
        <begin position="411"/>
        <end position="463"/>
    </location>
</feature>
<accession>D8PT96</accession>
<feature type="compositionally biased region" description="Basic and acidic residues" evidence="1">
    <location>
        <begin position="63"/>
        <end position="78"/>
    </location>
</feature>
<dbReference type="VEuPathDB" id="FungiDB:SCHCODRAFT_02560451"/>
<feature type="region of interest" description="Disordered" evidence="1">
    <location>
        <begin position="553"/>
        <end position="588"/>
    </location>
</feature>
<dbReference type="STRING" id="578458.D8PT96"/>
<sequence>MDPVQARRTSRQAWAAELYEIGEPHYTMAKEQRHTSTNKMRKHKVHPTAHRPHNAVAADADPEDSKSGGKDKGEHPHYVTDVPEPVPDTGMRPTQERDAHDTHTSTHEPSSHGSTSHSALPTTTILPTAHITTPPHSFINVHTMSSTSSASASSTATAASTPSHPTHNISAAIIALCAVGSACALIMVVLLVRWFSRPPKRRQHPTPSLPILQDPFRDEEALYEKEGGDSPLFGGNERSSPEVGSNGQLWTWTQYNQAPAVVLPAQAVAPREAPSPPKYYSTDEKSRAAYPAAPPMPPPAALASFQYPAPVQQVSNAITRAVNRLSAASLSIYPASPQIPAHEVGVAIDCSSGNGFTGGDTRPLRRAKSKGTLSKNRLSVATTHLPRESTMLAYEGSDIGSPTMTEVPAMPPLPSSGSSSGGRHRVKSSYFSGPYPRSSSVPHLGTSAEQEPPLPTHVMTPRKERDTRALAMELGLASPMTEYPMPASPHDTVYPDDSFSVAPPRRAPTAKRARRQSRARAPQSDEPSSPAPDASASLGSLMLMDGRASTYTVDDAGRKAGNGGMRGGIGERPPRVPSPPTLPSLAQMGLEHSNPDAFADYRSPTYSIYNLYGEGDRKSRLL</sequence>
<dbReference type="OMA" id="WTWTQYT"/>
<reference evidence="3 4" key="1">
    <citation type="journal article" date="2010" name="Nat. Biotechnol.">
        <title>Genome sequence of the model mushroom Schizophyllum commune.</title>
        <authorList>
            <person name="Ohm R.A."/>
            <person name="de Jong J.F."/>
            <person name="Lugones L.G."/>
            <person name="Aerts A."/>
            <person name="Kothe E."/>
            <person name="Stajich J.E."/>
            <person name="de Vries R.P."/>
            <person name="Record E."/>
            <person name="Levasseur A."/>
            <person name="Baker S.E."/>
            <person name="Bartholomew K.A."/>
            <person name="Coutinho P.M."/>
            <person name="Erdmann S."/>
            <person name="Fowler T.J."/>
            <person name="Gathman A.C."/>
            <person name="Lombard V."/>
            <person name="Henrissat B."/>
            <person name="Knabe N."/>
            <person name="Kuees U."/>
            <person name="Lilly W.W."/>
            <person name="Lindquist E."/>
            <person name="Lucas S."/>
            <person name="Magnuson J.K."/>
            <person name="Piumi F."/>
            <person name="Raudaskoski M."/>
            <person name="Salamov A."/>
            <person name="Schmutz J."/>
            <person name="Schwarze F.W.M.R."/>
            <person name="vanKuyk P.A."/>
            <person name="Horton J.S."/>
            <person name="Grigoriev I.V."/>
            <person name="Woesten H.A.B."/>
        </authorList>
    </citation>
    <scope>NUCLEOTIDE SEQUENCE [LARGE SCALE GENOMIC DNA]</scope>
    <source>
        <strain evidence="4">H4-8 / FGSC 9210</strain>
    </source>
</reference>
<protein>
    <submittedName>
        <fullName evidence="3">Uncharacterized protein</fullName>
    </submittedName>
</protein>
<dbReference type="Proteomes" id="UP000007431">
    <property type="component" value="Unassembled WGS sequence"/>
</dbReference>
<keyword evidence="2" id="KW-0812">Transmembrane</keyword>
<keyword evidence="2" id="KW-1133">Transmembrane helix</keyword>
<feature type="region of interest" description="Disordered" evidence="1">
    <location>
        <begin position="480"/>
        <end position="537"/>
    </location>
</feature>
<feature type="compositionally biased region" description="Basic and acidic residues" evidence="1">
    <location>
        <begin position="94"/>
        <end position="110"/>
    </location>
</feature>
<dbReference type="KEGG" id="scm:SCHCO_02560451"/>